<protein>
    <recommendedName>
        <fullName evidence="3">ISXO2-like transposase domain-containing protein</fullName>
    </recommendedName>
</protein>
<proteinExistence type="predicted"/>
<evidence type="ECO:0000313" key="1">
    <source>
        <dbReference type="EMBL" id="SFT77095.1"/>
    </source>
</evidence>
<evidence type="ECO:0000313" key="2">
    <source>
        <dbReference type="Proteomes" id="UP000236454"/>
    </source>
</evidence>
<accession>A0A1I7AQC0</accession>
<organism evidence="1 2">
    <name type="scientific">Lishizhenia tianjinensis</name>
    <dbReference type="NCBI Taxonomy" id="477690"/>
    <lineage>
        <taxon>Bacteria</taxon>
        <taxon>Pseudomonadati</taxon>
        <taxon>Bacteroidota</taxon>
        <taxon>Flavobacteriia</taxon>
        <taxon>Flavobacteriales</taxon>
        <taxon>Crocinitomicaceae</taxon>
        <taxon>Lishizhenia</taxon>
    </lineage>
</organism>
<dbReference type="AlphaFoldDB" id="A0A1I7AQC0"/>
<keyword evidence="2" id="KW-1185">Reference proteome</keyword>
<dbReference type="Proteomes" id="UP000236454">
    <property type="component" value="Unassembled WGS sequence"/>
</dbReference>
<gene>
    <name evidence="1" type="ORF">SAMN05216474_2307</name>
</gene>
<dbReference type="EMBL" id="FPAS01000003">
    <property type="protein sequence ID" value="SFT77095.1"/>
    <property type="molecule type" value="Genomic_DNA"/>
</dbReference>
<evidence type="ECO:0008006" key="3">
    <source>
        <dbReference type="Google" id="ProtNLM"/>
    </source>
</evidence>
<sequence>MLTFMKNSKATYKEWLYAIYFILDAKKPMSNKELQRKLGCKHYKKVYYMSMKIRYEISKINDRLVFSLCKKLPAMDELKIKDGKLHALPKNSRLYFSSQNKVKLLRFKLSLMKCIEIKNKLLDKPFNNSFPKLYKATEICPIACENNISNTTCVLNERMDKILQHNVNRIIEGIHHGVSLLHLQVYLDEFTFKYNHRKYQIPKYELFFKKCELGNYRPT</sequence>
<reference evidence="1 2" key="1">
    <citation type="submission" date="2016-10" db="EMBL/GenBank/DDBJ databases">
        <authorList>
            <person name="de Groot N.N."/>
        </authorList>
    </citation>
    <scope>NUCLEOTIDE SEQUENCE [LARGE SCALE GENOMIC DNA]</scope>
    <source>
        <strain evidence="1 2">CGMCC 1.7005</strain>
    </source>
</reference>
<name>A0A1I7AQC0_9FLAO</name>